<dbReference type="Proteomes" id="UP000629025">
    <property type="component" value="Unassembled WGS sequence"/>
</dbReference>
<name>A0ABQ1K533_9GAMM</name>
<dbReference type="EMBL" id="BMIJ01000002">
    <property type="protein sequence ID" value="GGB88293.1"/>
    <property type="molecule type" value="Genomic_DNA"/>
</dbReference>
<evidence type="ECO:0000256" key="1">
    <source>
        <dbReference type="SAM" id="MobiDB-lite"/>
    </source>
</evidence>
<proteinExistence type="predicted"/>
<organism evidence="2 3">
    <name type="scientific">Marinobacterium zhoushanense</name>
    <dbReference type="NCBI Taxonomy" id="1679163"/>
    <lineage>
        <taxon>Bacteria</taxon>
        <taxon>Pseudomonadati</taxon>
        <taxon>Pseudomonadota</taxon>
        <taxon>Gammaproteobacteria</taxon>
        <taxon>Oceanospirillales</taxon>
        <taxon>Oceanospirillaceae</taxon>
        <taxon>Marinobacterium</taxon>
    </lineage>
</organism>
<protein>
    <submittedName>
        <fullName evidence="2">Uncharacterized protein</fullName>
    </submittedName>
</protein>
<evidence type="ECO:0000313" key="3">
    <source>
        <dbReference type="Proteomes" id="UP000629025"/>
    </source>
</evidence>
<comment type="caution">
    <text evidence="2">The sequence shown here is derived from an EMBL/GenBank/DDBJ whole genome shotgun (WGS) entry which is preliminary data.</text>
</comment>
<accession>A0ABQ1K533</accession>
<feature type="region of interest" description="Disordered" evidence="1">
    <location>
        <begin position="21"/>
        <end position="46"/>
    </location>
</feature>
<keyword evidence="3" id="KW-1185">Reference proteome</keyword>
<dbReference type="RefSeq" id="WP_188746447.1">
    <property type="nucleotide sequence ID" value="NZ_BMIJ01000002.1"/>
</dbReference>
<gene>
    <name evidence="2" type="ORF">GCM10011352_12870</name>
</gene>
<sequence>MINGILSQSAALYQANRSVDGVQRAASDLQGSGQPQEPELASGSRVDAQLQETTVNPNEAGAKTKVVEEPSEALGLIIDTRA</sequence>
<evidence type="ECO:0000313" key="2">
    <source>
        <dbReference type="EMBL" id="GGB88293.1"/>
    </source>
</evidence>
<reference evidence="3" key="1">
    <citation type="journal article" date="2019" name="Int. J. Syst. Evol. Microbiol.">
        <title>The Global Catalogue of Microorganisms (GCM) 10K type strain sequencing project: providing services to taxonomists for standard genome sequencing and annotation.</title>
        <authorList>
            <consortium name="The Broad Institute Genomics Platform"/>
            <consortium name="The Broad Institute Genome Sequencing Center for Infectious Disease"/>
            <person name="Wu L."/>
            <person name="Ma J."/>
        </authorList>
    </citation>
    <scope>NUCLEOTIDE SEQUENCE [LARGE SCALE GENOMIC DNA]</scope>
    <source>
        <strain evidence="3">CGMCC 1.15341</strain>
    </source>
</reference>